<dbReference type="Proteomes" id="UP001236303">
    <property type="component" value="Unassembled WGS sequence"/>
</dbReference>
<sequence>MPYFYGRFVCIGGNIELGNHCGVSRWVVLSTEWFYICFAEHIELIIKRPPETFQTAFSFESAI</sequence>
<accession>A0AAW6Y3Q5</accession>
<evidence type="ECO:0000313" key="2">
    <source>
        <dbReference type="Proteomes" id="UP001236303"/>
    </source>
</evidence>
<proteinExistence type="predicted"/>
<dbReference type="RefSeq" id="WP_285071313.1">
    <property type="nucleotide sequence ID" value="NZ_JASOPA010000008.1"/>
</dbReference>
<reference evidence="1" key="1">
    <citation type="submission" date="2023-05" db="EMBL/GenBank/DDBJ databases">
        <title>Cataloging the Phylogenetic Diversity of Human Bladder Bacteria.</title>
        <authorList>
            <person name="Du J."/>
        </authorList>
    </citation>
    <scope>NUCLEOTIDE SEQUENCE</scope>
    <source>
        <strain evidence="1">UMB1050</strain>
    </source>
</reference>
<organism evidence="1 2">
    <name type="scientific">Neisseria subflava</name>
    <dbReference type="NCBI Taxonomy" id="28449"/>
    <lineage>
        <taxon>Bacteria</taxon>
        <taxon>Pseudomonadati</taxon>
        <taxon>Pseudomonadota</taxon>
        <taxon>Betaproteobacteria</taxon>
        <taxon>Neisseriales</taxon>
        <taxon>Neisseriaceae</taxon>
        <taxon>Neisseria</taxon>
    </lineage>
</organism>
<evidence type="ECO:0000313" key="1">
    <source>
        <dbReference type="EMBL" id="MDK7243095.1"/>
    </source>
</evidence>
<name>A0AAW6Y3Q5_NEISU</name>
<protein>
    <submittedName>
        <fullName evidence="1">Uncharacterized protein</fullName>
    </submittedName>
</protein>
<dbReference type="AlphaFoldDB" id="A0AAW6Y3Q5"/>
<gene>
    <name evidence="1" type="ORF">QP451_08660</name>
</gene>
<comment type="caution">
    <text evidence="1">The sequence shown here is derived from an EMBL/GenBank/DDBJ whole genome shotgun (WGS) entry which is preliminary data.</text>
</comment>
<dbReference type="EMBL" id="JASOPA010000008">
    <property type="protein sequence ID" value="MDK7243095.1"/>
    <property type="molecule type" value="Genomic_DNA"/>
</dbReference>